<proteinExistence type="predicted"/>
<comment type="caution">
    <text evidence="1">The sequence shown here is derived from an EMBL/GenBank/DDBJ whole genome shotgun (WGS) entry which is preliminary data.</text>
</comment>
<dbReference type="Proteomes" id="UP000018465">
    <property type="component" value="Unassembled WGS sequence"/>
</dbReference>
<accession>A0ABP2ZKU7</accession>
<evidence type="ECO:0000313" key="1">
    <source>
        <dbReference type="EMBL" id="ESJ96370.1"/>
    </source>
</evidence>
<protein>
    <submittedName>
        <fullName evidence="1">Uncharacterized protein</fullName>
    </submittedName>
</protein>
<evidence type="ECO:0000313" key="2">
    <source>
        <dbReference type="Proteomes" id="UP000018465"/>
    </source>
</evidence>
<dbReference type="EMBL" id="AYHO01000002">
    <property type="protein sequence ID" value="ESJ96370.1"/>
    <property type="molecule type" value="Genomic_DNA"/>
</dbReference>
<sequence>MFKYSKKAHIDKLLNKGIIRIGTLHEYRDSKYEEGIQDNKEGLKNVNVSVKRLDLASRDPATHRILNNYLGGRLFGEGVLIMEGDSPMFTKEVSSNNHLVFCASFEHTPLVLEKFKYDAGVVITHPDKFIKLISTKLKQTHNAKLVYFDKIKYMTKEEEWNHINYGQNPMLFKDESFSYQNEIRAIWNVPDHTKLTPQILRIPELREYCELIDLD</sequence>
<dbReference type="RefSeq" id="WP_004645287.1">
    <property type="nucleotide sequence ID" value="NZ_KI530561.1"/>
</dbReference>
<gene>
    <name evidence="1" type="ORF">P800_01194</name>
</gene>
<reference evidence="1 2" key="1">
    <citation type="submission" date="2013-10" db="EMBL/GenBank/DDBJ databases">
        <title>The Genome Sequence of Acinetobacter lwoffii NIPH 512.</title>
        <authorList>
            <consortium name="The Broad Institute Genomics Platform"/>
            <consortium name="The Broad Institute Genome Sequencing Center for Infectious Disease"/>
            <person name="Cerqueira G."/>
            <person name="Feldgarden M."/>
            <person name="Courvalin P."/>
            <person name="Grillot-Courvalin C."/>
            <person name="Clermont D."/>
            <person name="Rocha E."/>
            <person name="Yoon E.-J."/>
            <person name="Nemec A."/>
            <person name="Young S.K."/>
            <person name="Zeng Q."/>
            <person name="Gargeya S."/>
            <person name="Fitzgerald M."/>
            <person name="Abouelleil A."/>
            <person name="Alvarado L."/>
            <person name="Berlin A.M."/>
            <person name="Chapman S.B."/>
            <person name="Gainer-Dewar J."/>
            <person name="Goldberg J."/>
            <person name="Gnerre S."/>
            <person name="Griggs A."/>
            <person name="Gujja S."/>
            <person name="Hansen M."/>
            <person name="Howarth C."/>
            <person name="Imamovic A."/>
            <person name="Ireland A."/>
            <person name="Larimer J."/>
            <person name="McCowan C."/>
            <person name="Murphy C."/>
            <person name="Pearson M."/>
            <person name="Poon T.W."/>
            <person name="Priest M."/>
            <person name="Roberts A."/>
            <person name="Saif S."/>
            <person name="Shea T."/>
            <person name="Sykes S."/>
            <person name="Wortman J."/>
            <person name="Nusbaum C."/>
            <person name="Birren B."/>
        </authorList>
    </citation>
    <scope>NUCLEOTIDE SEQUENCE [LARGE SCALE GENOMIC DNA]</scope>
    <source>
        <strain evidence="1 2">NIPH 512</strain>
    </source>
</reference>
<name>A0ABP2ZKU7_ACILW</name>
<organism evidence="1 2">
    <name type="scientific">Acinetobacter lwoffii NCTC 5866 = CIP 64.10 = NIPH 512</name>
    <dbReference type="NCBI Taxonomy" id="981327"/>
    <lineage>
        <taxon>Bacteria</taxon>
        <taxon>Pseudomonadati</taxon>
        <taxon>Pseudomonadota</taxon>
        <taxon>Gammaproteobacteria</taxon>
        <taxon>Moraxellales</taxon>
        <taxon>Moraxellaceae</taxon>
        <taxon>Acinetobacter</taxon>
    </lineage>
</organism>
<keyword evidence="2" id="KW-1185">Reference proteome</keyword>